<evidence type="ECO:0000256" key="5">
    <source>
        <dbReference type="HAMAP-Rule" id="MF_01328"/>
    </source>
</evidence>
<dbReference type="NCBIfam" id="TIGR03953">
    <property type="entry name" value="rplD_bact"/>
    <property type="match status" value="1"/>
</dbReference>
<organism evidence="7 8">
    <name type="scientific">Candidatus Mcinerneyibacterium aminivorans</name>
    <dbReference type="NCBI Taxonomy" id="2703815"/>
    <lineage>
        <taxon>Bacteria</taxon>
        <taxon>Candidatus Macinerneyibacteriota</taxon>
        <taxon>Candidatus Mcinerneyibacteria</taxon>
        <taxon>Candidatus Mcinerneyibacteriales</taxon>
        <taxon>Candidatus Mcinerneyibacteriaceae</taxon>
        <taxon>Candidatus Mcinerneyibacterium</taxon>
    </lineage>
</organism>
<dbReference type="InterPro" id="IPR002136">
    <property type="entry name" value="Ribosomal_uL4"/>
</dbReference>
<dbReference type="InterPro" id="IPR013005">
    <property type="entry name" value="Ribosomal_uL4-like"/>
</dbReference>
<keyword evidence="5" id="KW-0699">rRNA-binding</keyword>
<keyword evidence="3 5" id="KW-0687">Ribonucleoprotein</keyword>
<feature type="region of interest" description="Disordered" evidence="6">
    <location>
        <begin position="39"/>
        <end position="79"/>
    </location>
</feature>
<gene>
    <name evidence="5 7" type="primary">rplD</name>
    <name evidence="7" type="ORF">FXF47_04870</name>
</gene>
<dbReference type="PANTHER" id="PTHR10746">
    <property type="entry name" value="50S RIBOSOMAL PROTEIN L4"/>
    <property type="match status" value="1"/>
</dbReference>
<dbReference type="SUPFAM" id="SSF52166">
    <property type="entry name" value="Ribosomal protein L4"/>
    <property type="match status" value="1"/>
</dbReference>
<dbReference type="GO" id="GO:0005840">
    <property type="term" value="C:ribosome"/>
    <property type="evidence" value="ECO:0007669"/>
    <property type="project" value="UniProtKB-KW"/>
</dbReference>
<comment type="caution">
    <text evidence="7">The sequence shown here is derived from an EMBL/GenBank/DDBJ whole genome shotgun (WGS) entry which is preliminary data.</text>
</comment>
<evidence type="ECO:0000256" key="4">
    <source>
        <dbReference type="ARBA" id="ARBA00035244"/>
    </source>
</evidence>
<dbReference type="EMBL" id="VSIX01000040">
    <property type="protein sequence ID" value="TYB31341.1"/>
    <property type="molecule type" value="Genomic_DNA"/>
</dbReference>
<dbReference type="Gene3D" id="3.40.1370.10">
    <property type="match status" value="1"/>
</dbReference>
<protein>
    <recommendedName>
        <fullName evidence="4 5">Large ribosomal subunit protein uL4</fullName>
    </recommendedName>
</protein>
<dbReference type="AlphaFoldDB" id="A0A5D0MIL0"/>
<evidence type="ECO:0000256" key="1">
    <source>
        <dbReference type="ARBA" id="ARBA00010528"/>
    </source>
</evidence>
<proteinExistence type="inferred from homology"/>
<dbReference type="GO" id="GO:0003735">
    <property type="term" value="F:structural constituent of ribosome"/>
    <property type="evidence" value="ECO:0007669"/>
    <property type="project" value="InterPro"/>
</dbReference>
<dbReference type="GO" id="GO:1990904">
    <property type="term" value="C:ribonucleoprotein complex"/>
    <property type="evidence" value="ECO:0007669"/>
    <property type="project" value="UniProtKB-KW"/>
</dbReference>
<comment type="subunit">
    <text evidence="5">Part of the 50S ribosomal subunit.</text>
</comment>
<keyword evidence="2 5" id="KW-0689">Ribosomal protein</keyword>
<accession>A0A5D0MIL0</accession>
<dbReference type="PANTHER" id="PTHR10746:SF6">
    <property type="entry name" value="LARGE RIBOSOMAL SUBUNIT PROTEIN UL4M"/>
    <property type="match status" value="1"/>
</dbReference>
<comment type="function">
    <text evidence="5">One of the primary rRNA binding proteins, this protein initially binds near the 5'-end of the 23S rRNA. It is important during the early stages of 50S assembly. It makes multiple contacts with different domains of the 23S rRNA in the assembled 50S subunit and ribosome.</text>
</comment>
<reference evidence="7" key="1">
    <citation type="submission" date="2019-08" db="EMBL/GenBank/DDBJ databases">
        <title>Genomic characterization of a novel candidate phylum (ARYD3) from a high temperature, high salinity tertiary oil reservoir in north central Oklahoma, USA.</title>
        <authorList>
            <person name="Youssef N.H."/>
            <person name="Yadav A."/>
            <person name="Elshahed M.S."/>
        </authorList>
    </citation>
    <scope>NUCLEOTIDE SEQUENCE [LARGE SCALE GENOMIC DNA]</scope>
    <source>
        <strain evidence="7">ARYD3</strain>
    </source>
</reference>
<evidence type="ECO:0000313" key="7">
    <source>
        <dbReference type="EMBL" id="TYB31341.1"/>
    </source>
</evidence>
<evidence type="ECO:0000256" key="6">
    <source>
        <dbReference type="SAM" id="MobiDB-lite"/>
    </source>
</evidence>
<evidence type="ECO:0000313" key="8">
    <source>
        <dbReference type="Proteomes" id="UP000324143"/>
    </source>
</evidence>
<dbReference type="HAMAP" id="MF_01328_B">
    <property type="entry name" value="Ribosomal_uL4_B"/>
    <property type="match status" value="1"/>
</dbReference>
<name>A0A5D0MIL0_9BACT</name>
<dbReference type="InterPro" id="IPR023574">
    <property type="entry name" value="Ribosomal_uL4_dom_sf"/>
</dbReference>
<keyword evidence="5" id="KW-0694">RNA-binding</keyword>
<keyword evidence="8" id="KW-1185">Reference proteome</keyword>
<evidence type="ECO:0000256" key="2">
    <source>
        <dbReference type="ARBA" id="ARBA00022980"/>
    </source>
</evidence>
<dbReference type="GO" id="GO:0019843">
    <property type="term" value="F:rRNA binding"/>
    <property type="evidence" value="ECO:0007669"/>
    <property type="project" value="UniProtKB-UniRule"/>
</dbReference>
<sequence>MAKTKVYDMKANEVENIKLEKNIFDIEPNMGVLHQAVVKQRANKRAGTHSTKTRSEVSGGGRKPWRQKGTGRARQGSIRSPQWVGGGVVFGPKPRDYSQKMPQKMRKLALKSAWSLKNREEELFIVNDIKFDEYKTKHMAEFLNKFRAGKSEKMIFVPKEFDKNLYRITRNIHNVKYLAADQVSVYDLLWAHKVVIMKDAVDILEEVLA</sequence>
<dbReference type="GO" id="GO:0006412">
    <property type="term" value="P:translation"/>
    <property type="evidence" value="ECO:0007669"/>
    <property type="project" value="UniProtKB-UniRule"/>
</dbReference>
<comment type="similarity">
    <text evidence="1 5">Belongs to the universal ribosomal protein uL4 family.</text>
</comment>
<comment type="function">
    <text evidence="5">Forms part of the polypeptide exit tunnel.</text>
</comment>
<dbReference type="Pfam" id="PF00573">
    <property type="entry name" value="Ribosomal_L4"/>
    <property type="match status" value="1"/>
</dbReference>
<evidence type="ECO:0000256" key="3">
    <source>
        <dbReference type="ARBA" id="ARBA00023274"/>
    </source>
</evidence>
<dbReference type="Proteomes" id="UP000324143">
    <property type="component" value="Unassembled WGS sequence"/>
</dbReference>